<dbReference type="InterPro" id="IPR012675">
    <property type="entry name" value="Beta-grasp_dom_sf"/>
</dbReference>
<gene>
    <name evidence="1" type="ORF">AMS69_00975</name>
    <name evidence="2" type="ORF">GOC83_14835</name>
</gene>
<accession>A0A0N0BPV6</accession>
<dbReference type="EMBL" id="WOWB01000001">
    <property type="protein sequence ID" value="NLV07407.1"/>
    <property type="molecule type" value="Genomic_DNA"/>
</dbReference>
<dbReference type="PANTHER" id="PTHR38031:SF1">
    <property type="entry name" value="SULFUR CARRIER PROTEIN CYSO"/>
    <property type="match status" value="1"/>
</dbReference>
<reference evidence="2" key="2">
    <citation type="submission" date="2019-12" db="EMBL/GenBank/DDBJ databases">
        <title>The whole-genome sequencing of Haloarcula japonica strain pws8.</title>
        <authorList>
            <person name="Verma D.K."/>
            <person name="Gopal K."/>
            <person name="Prasad E.S."/>
        </authorList>
    </citation>
    <scope>NUCLEOTIDE SEQUENCE</scope>
    <source>
        <strain evidence="2">Pws8</strain>
    </source>
</reference>
<evidence type="ECO:0000313" key="3">
    <source>
        <dbReference type="Proteomes" id="UP000037729"/>
    </source>
</evidence>
<dbReference type="SUPFAM" id="SSF54285">
    <property type="entry name" value="MoaD/ThiS"/>
    <property type="match status" value="1"/>
</dbReference>
<dbReference type="InterPro" id="IPR010038">
    <property type="entry name" value="MoaD_arc-typ"/>
</dbReference>
<organism evidence="1 3">
    <name type="scientific">Haloarcula rubripromontorii</name>
    <dbReference type="NCBI Taxonomy" id="1705562"/>
    <lineage>
        <taxon>Archaea</taxon>
        <taxon>Methanobacteriati</taxon>
        <taxon>Methanobacteriota</taxon>
        <taxon>Stenosarchaea group</taxon>
        <taxon>Halobacteria</taxon>
        <taxon>Halobacteriales</taxon>
        <taxon>Haloarculaceae</taxon>
        <taxon>Haloarcula</taxon>
    </lineage>
</organism>
<dbReference type="PANTHER" id="PTHR38031">
    <property type="entry name" value="SULFUR CARRIER PROTEIN SLR0821-RELATED"/>
    <property type="match status" value="1"/>
</dbReference>
<dbReference type="AlphaFoldDB" id="A0A0N0BPV6"/>
<dbReference type="NCBIfam" id="NF041918">
    <property type="entry name" value="SAMP1"/>
    <property type="match status" value="1"/>
</dbReference>
<dbReference type="NCBIfam" id="TIGR01687">
    <property type="entry name" value="moaD_arch"/>
    <property type="match status" value="1"/>
</dbReference>
<dbReference type="InterPro" id="IPR054834">
    <property type="entry name" value="SAMP1_3"/>
</dbReference>
<dbReference type="Proteomes" id="UP000610611">
    <property type="component" value="Unassembled WGS sequence"/>
</dbReference>
<dbReference type="InterPro" id="IPR016155">
    <property type="entry name" value="Mopterin_synth/thiamin_S_b"/>
</dbReference>
<dbReference type="InterPro" id="IPR052045">
    <property type="entry name" value="Sulfur_Carrier/Prot_Modifier"/>
</dbReference>
<keyword evidence="3" id="KW-1185">Reference proteome</keyword>
<evidence type="ECO:0000313" key="1">
    <source>
        <dbReference type="EMBL" id="KOX94463.1"/>
    </source>
</evidence>
<dbReference type="STRING" id="1705562.AMS69_00975"/>
<comment type="caution">
    <text evidence="1">The sequence shown here is derived from an EMBL/GenBank/DDBJ whole genome shotgun (WGS) entry which is preliminary data.</text>
</comment>
<name>A0A0N0BPV6_9EURY</name>
<dbReference type="RefSeq" id="WP_053966234.1">
    <property type="nucleotide sequence ID" value="NZ_JAWJXX010000009.1"/>
</dbReference>
<dbReference type="PATRIC" id="fig|1705562.3.peg.1134"/>
<dbReference type="Gene3D" id="3.10.20.30">
    <property type="match status" value="1"/>
</dbReference>
<dbReference type="EMBL" id="LIUF01000001">
    <property type="protein sequence ID" value="KOX94463.1"/>
    <property type="molecule type" value="Genomic_DNA"/>
</dbReference>
<reference evidence="1 3" key="1">
    <citation type="submission" date="2015-08" db="EMBL/GenBank/DDBJ databases">
        <title>Genomes of Isolates from Cabo Rojo, PR.</title>
        <authorList>
            <person name="Sanchez-Nieves R.L."/>
            <person name="Montalvo-Rodriguez R."/>
        </authorList>
    </citation>
    <scope>NUCLEOTIDE SEQUENCE [LARGE SCALE GENOMIC DNA]</scope>
    <source>
        <strain evidence="1 3">SL3</strain>
    </source>
</reference>
<dbReference type="OrthoDB" id="98357at2157"/>
<dbReference type="Proteomes" id="UP000037729">
    <property type="component" value="Unassembled WGS sequence"/>
</dbReference>
<dbReference type="InterPro" id="IPR003749">
    <property type="entry name" value="ThiS/MoaD-like"/>
</dbReference>
<proteinExistence type="predicted"/>
<evidence type="ECO:0000313" key="2">
    <source>
        <dbReference type="EMBL" id="NLV07407.1"/>
    </source>
</evidence>
<protein>
    <submittedName>
        <fullName evidence="2">MoaD family protein</fullName>
    </submittedName>
    <submittedName>
        <fullName evidence="1">Small archaeal modifier protein 1</fullName>
    </submittedName>
</protein>
<dbReference type="Pfam" id="PF02597">
    <property type="entry name" value="ThiS"/>
    <property type="match status" value="1"/>
</dbReference>
<sequence>MEWKLFAHLRDAADGQSVSVDIEGDATVGTALDALLATRPALAEEVLDENEELADHIRVLVDGEDPFAAGDGLATAVDEETELALFPPVSGG</sequence>